<feature type="region of interest" description="Disordered" evidence="1">
    <location>
        <begin position="559"/>
        <end position="645"/>
    </location>
</feature>
<dbReference type="CDD" id="cd00063">
    <property type="entry name" value="FN3"/>
    <property type="match status" value="1"/>
</dbReference>
<organism evidence="4">
    <name type="scientific">Amphimedon queenslandica</name>
    <name type="common">Sponge</name>
    <dbReference type="NCBI Taxonomy" id="400682"/>
    <lineage>
        <taxon>Eukaryota</taxon>
        <taxon>Metazoa</taxon>
        <taxon>Porifera</taxon>
        <taxon>Demospongiae</taxon>
        <taxon>Heteroscleromorpha</taxon>
        <taxon>Haplosclerida</taxon>
        <taxon>Niphatidae</taxon>
        <taxon>Amphimedon</taxon>
    </lineage>
</organism>
<evidence type="ECO:0000313" key="4">
    <source>
        <dbReference type="EnsemblMetazoa" id="Aqu2.1.31236_001"/>
    </source>
</evidence>
<dbReference type="SUPFAM" id="SSF49265">
    <property type="entry name" value="Fibronectin type III"/>
    <property type="match status" value="1"/>
</dbReference>
<dbReference type="PROSITE" id="PS50853">
    <property type="entry name" value="FN3"/>
    <property type="match status" value="1"/>
</dbReference>
<feature type="compositionally biased region" description="Acidic residues" evidence="1">
    <location>
        <begin position="636"/>
        <end position="645"/>
    </location>
</feature>
<keyword evidence="2" id="KW-0812">Transmembrane</keyword>
<keyword evidence="2" id="KW-0472">Membrane</keyword>
<feature type="transmembrane region" description="Helical" evidence="2">
    <location>
        <begin position="519"/>
        <end position="548"/>
    </location>
</feature>
<dbReference type="EnsemblMetazoa" id="Aqu2.1.31236_001">
    <property type="protein sequence ID" value="Aqu2.1.31236_001"/>
    <property type="gene ID" value="Aqu2.1.31236"/>
</dbReference>
<feature type="compositionally biased region" description="Polar residues" evidence="1">
    <location>
        <begin position="573"/>
        <end position="602"/>
    </location>
</feature>
<dbReference type="InterPro" id="IPR013783">
    <property type="entry name" value="Ig-like_fold"/>
</dbReference>
<evidence type="ECO:0000259" key="3">
    <source>
        <dbReference type="PROSITE" id="PS50853"/>
    </source>
</evidence>
<dbReference type="InParanoid" id="A0A1X7UU92"/>
<dbReference type="AlphaFoldDB" id="A0A1X7UU92"/>
<dbReference type="Gene3D" id="2.60.40.10">
    <property type="entry name" value="Immunoglobulins"/>
    <property type="match status" value="1"/>
</dbReference>
<evidence type="ECO:0000256" key="1">
    <source>
        <dbReference type="SAM" id="MobiDB-lite"/>
    </source>
</evidence>
<keyword evidence="2" id="KW-1133">Transmembrane helix</keyword>
<proteinExistence type="predicted"/>
<dbReference type="InterPro" id="IPR036116">
    <property type="entry name" value="FN3_sf"/>
</dbReference>
<accession>A0A1X7UU92</accession>
<dbReference type="SMART" id="SM00060">
    <property type="entry name" value="FN3"/>
    <property type="match status" value="2"/>
</dbReference>
<sequence>MYTVLVNITVQPVSINTTLNSTVVFSCEVIADDLSFRVNNTPATDEANMNKGFSVTTSNNGGTRRAELQAIAYEYNNNTEVRCRASTDDPPQIVFSDTAILMIQGLLDSVVDLNYTFINGSSVLLTWTAPYTLDNVPITGYYIVNGLVNITTTNKSIILSATNPDPCILNNVSVSPINDVGIGSSNNISFYYETVPLITPPVSVVPVVNGQLISLNISINVSELCDGEYPNNATVNILNINNEIQDSTSIPTQVNDQLMITGVITVPNNLNTFIVNVSLSNNGGKYLPTPSFGFGFLGPVTNIDSSIDNCSTIDITWTAPTVDDRVSILYYILRIYDTITGSLVDTVSVDDTSYQFVDNNLFIHRYTYVITGVNELGEGISNNDTFSYQRVPQSVTEAGFNIAAFNQTSANVSFNIPITLECTGEAPGNISVTIECNGTGVVYNDTTLVEYAKRPMIITGSVLVPLYQQCNITVVFSNGVGSSDPFILAFVANILPTTSSTSATSTISPTVSTRTSSSVIIIISVFAGGGLVILPMIIIFCCLSLRLYHKKKLRIERRASESHGLPNERVSFDGSSAHSSVGSTTQETKLCPSQSTNTSEPHASTTKEAATGGGATASGTTVIGATGGDTNPPAIPDDEESKGAT</sequence>
<dbReference type="InterPro" id="IPR003961">
    <property type="entry name" value="FN3_dom"/>
</dbReference>
<reference evidence="4" key="1">
    <citation type="submission" date="2017-05" db="UniProtKB">
        <authorList>
            <consortium name="EnsemblMetazoa"/>
        </authorList>
    </citation>
    <scope>IDENTIFICATION</scope>
</reference>
<name>A0A1X7UU92_AMPQE</name>
<evidence type="ECO:0000256" key="2">
    <source>
        <dbReference type="SAM" id="Phobius"/>
    </source>
</evidence>
<protein>
    <recommendedName>
        <fullName evidence="3">Fibronectin type-III domain-containing protein</fullName>
    </recommendedName>
</protein>
<feature type="domain" description="Fibronectin type-III" evidence="3">
    <location>
        <begin position="109"/>
        <end position="197"/>
    </location>
</feature>